<keyword evidence="1" id="KW-0812">Transmembrane</keyword>
<name>A0A133UKE2_9EURY</name>
<protein>
    <recommendedName>
        <fullName evidence="2">Peptidase M28 domain-containing protein</fullName>
    </recommendedName>
</protein>
<dbReference type="Pfam" id="PF04389">
    <property type="entry name" value="Peptidase_M28"/>
    <property type="match status" value="1"/>
</dbReference>
<gene>
    <name evidence="3" type="ORF">AKJ36_02470</name>
</gene>
<dbReference type="GO" id="GO:0006508">
    <property type="term" value="P:proteolysis"/>
    <property type="evidence" value="ECO:0007669"/>
    <property type="project" value="InterPro"/>
</dbReference>
<dbReference type="PANTHER" id="PTHR12147">
    <property type="entry name" value="METALLOPEPTIDASE M28 FAMILY MEMBER"/>
    <property type="match status" value="1"/>
</dbReference>
<evidence type="ECO:0000313" key="3">
    <source>
        <dbReference type="EMBL" id="KXA94682.1"/>
    </source>
</evidence>
<organism evidence="3 4">
    <name type="scientific">candidate division MSBL1 archaeon SCGC-AAA259I07</name>
    <dbReference type="NCBI Taxonomy" id="1698266"/>
    <lineage>
        <taxon>Archaea</taxon>
        <taxon>Methanobacteriati</taxon>
        <taxon>Methanobacteriota</taxon>
        <taxon>candidate division MSBL1</taxon>
    </lineage>
</organism>
<reference evidence="3 4" key="1">
    <citation type="journal article" date="2016" name="Sci. Rep.">
        <title>Metabolic traits of an uncultured archaeal lineage -MSBL1- from brine pools of the Red Sea.</title>
        <authorList>
            <person name="Mwirichia R."/>
            <person name="Alam I."/>
            <person name="Rashid M."/>
            <person name="Vinu M."/>
            <person name="Ba-Alawi W."/>
            <person name="Anthony Kamau A."/>
            <person name="Kamanda Ngugi D."/>
            <person name="Goker M."/>
            <person name="Klenk H.P."/>
            <person name="Bajic V."/>
            <person name="Stingl U."/>
        </authorList>
    </citation>
    <scope>NUCLEOTIDE SEQUENCE [LARGE SCALE GENOMIC DNA]</scope>
    <source>
        <strain evidence="3">SCGC-AAA259I07</strain>
    </source>
</reference>
<feature type="transmembrane region" description="Helical" evidence="1">
    <location>
        <begin position="151"/>
        <end position="170"/>
    </location>
</feature>
<dbReference type="PANTHER" id="PTHR12147:SF26">
    <property type="entry name" value="PEPTIDASE M28 DOMAIN-CONTAINING PROTEIN"/>
    <property type="match status" value="1"/>
</dbReference>
<keyword evidence="4" id="KW-1185">Reference proteome</keyword>
<evidence type="ECO:0000313" key="4">
    <source>
        <dbReference type="Proteomes" id="UP000070155"/>
    </source>
</evidence>
<keyword evidence="1" id="KW-1133">Transmembrane helix</keyword>
<dbReference type="InterPro" id="IPR007484">
    <property type="entry name" value="Peptidase_M28"/>
</dbReference>
<dbReference type="EMBL" id="LHXQ01000034">
    <property type="protein sequence ID" value="KXA94682.1"/>
    <property type="molecule type" value="Genomic_DNA"/>
</dbReference>
<accession>A0A133UKE2</accession>
<evidence type="ECO:0000256" key="1">
    <source>
        <dbReference type="SAM" id="Phobius"/>
    </source>
</evidence>
<dbReference type="AlphaFoldDB" id="A0A133UKE2"/>
<dbReference type="GO" id="GO:0008235">
    <property type="term" value="F:metalloexopeptidase activity"/>
    <property type="evidence" value="ECO:0007669"/>
    <property type="project" value="InterPro"/>
</dbReference>
<feature type="transmembrane region" description="Helical" evidence="1">
    <location>
        <begin position="66"/>
        <end position="83"/>
    </location>
</feature>
<dbReference type="Gene3D" id="3.40.630.10">
    <property type="entry name" value="Zn peptidases"/>
    <property type="match status" value="1"/>
</dbReference>
<sequence>MDPFEVRNSFEHLDKLSYDIGPRLAGTGRSRQASEYIKQQFDDFGLETRFQVFDFVNSIKKVRARVTLLVVIFIASLFMNLYLNPLLTLTIVLSGYGVAYVLPRFLPKEKDRNVIGTLKQEGEAEKQILVGAHYDSANCIKGRKLGSFFGISLRIVLAGFIGLLISTVFIGKEIWLVGWLVTAVPYLFVCTLPFWFYEDLVSPGADDNASGVSVMLEVARVCSEYPPENVEITFVGFGAEEQGLKGSEAFLNKFPAPDLFLNIDSVGGGDELSVIQGNGVIRKHRTTSKLNSRIREEGNIKNIWTPLAGHDHIPFLEKNVESTTLSSSETGSGNSLDRFFEKIFKLSNVRSDRLSHLHTIGDVPEKIKLENIKNSGEITLSLLEINEKEGTA</sequence>
<keyword evidence="1" id="KW-0472">Membrane</keyword>
<dbReference type="Proteomes" id="UP000070155">
    <property type="component" value="Unassembled WGS sequence"/>
</dbReference>
<dbReference type="SUPFAM" id="SSF53187">
    <property type="entry name" value="Zn-dependent exopeptidases"/>
    <property type="match status" value="1"/>
</dbReference>
<comment type="caution">
    <text evidence="3">The sequence shown here is derived from an EMBL/GenBank/DDBJ whole genome shotgun (WGS) entry which is preliminary data.</text>
</comment>
<feature type="transmembrane region" description="Helical" evidence="1">
    <location>
        <begin position="176"/>
        <end position="197"/>
    </location>
</feature>
<proteinExistence type="predicted"/>
<evidence type="ECO:0000259" key="2">
    <source>
        <dbReference type="Pfam" id="PF04389"/>
    </source>
</evidence>
<feature type="domain" description="Peptidase M28" evidence="2">
    <location>
        <begin position="202"/>
        <end position="381"/>
    </location>
</feature>
<dbReference type="InterPro" id="IPR045175">
    <property type="entry name" value="M28_fam"/>
</dbReference>